<sequence>MLPNSFAIFIVSVIVGNSAAQIQVVKSAPFSKNIFPKTLPASAIFPSATIILFGKASLSALIAFLPSEAINMVPTSITSIYFSTFFALAIASSIVKLSSAICSIGFIKYS</sequence>
<name>A0A8D4DA69_MYCBV</name>
<protein>
    <submittedName>
        <fullName evidence="2">Uncharacterized protein</fullName>
    </submittedName>
</protein>
<keyword evidence="1" id="KW-0472">Membrane</keyword>
<dbReference type="Proteomes" id="UP000076372">
    <property type="component" value="Chromosome"/>
</dbReference>
<evidence type="ECO:0000256" key="1">
    <source>
        <dbReference type="SAM" id="Phobius"/>
    </source>
</evidence>
<accession>A0A8D4DA69</accession>
<gene>
    <name evidence="2" type="ORF">BC94_0649</name>
</gene>
<evidence type="ECO:0000313" key="3">
    <source>
        <dbReference type="Proteomes" id="UP000076372"/>
    </source>
</evidence>
<keyword evidence="1" id="KW-1133">Transmembrane helix</keyword>
<feature type="transmembrane region" description="Helical" evidence="1">
    <location>
        <begin position="43"/>
        <end position="65"/>
    </location>
</feature>
<reference evidence="2 3" key="1">
    <citation type="submission" date="2014-04" db="EMBL/GenBank/DDBJ databases">
        <title>Complete genome sequence of Mycoplasma bovis attenuated strain P150.</title>
        <authorList>
            <person name="Qi J."/>
            <person name="Guo A."/>
        </authorList>
    </citation>
    <scope>NUCLEOTIDE SEQUENCE [LARGE SCALE GENOMIC DNA]</scope>
    <source>
        <strain evidence="2 3">HB0801-P150</strain>
    </source>
</reference>
<dbReference type="AlphaFoldDB" id="A0A8D4DA69"/>
<feature type="transmembrane region" description="Helical" evidence="1">
    <location>
        <begin position="85"/>
        <end position="107"/>
    </location>
</feature>
<dbReference type="EMBL" id="CP007590">
    <property type="protein sequence ID" value="AMW25891.1"/>
    <property type="molecule type" value="Genomic_DNA"/>
</dbReference>
<organism evidence="2 3">
    <name type="scientific">Mycoplasmopsis bovis</name>
    <name type="common">Mycoplasma bovis</name>
    <dbReference type="NCBI Taxonomy" id="28903"/>
    <lineage>
        <taxon>Bacteria</taxon>
        <taxon>Bacillati</taxon>
        <taxon>Mycoplasmatota</taxon>
        <taxon>Mycoplasmoidales</taxon>
        <taxon>Metamycoplasmataceae</taxon>
        <taxon>Mycoplasmopsis</taxon>
    </lineage>
</organism>
<proteinExistence type="predicted"/>
<evidence type="ECO:0000313" key="2">
    <source>
        <dbReference type="EMBL" id="AMW25891.1"/>
    </source>
</evidence>
<keyword evidence="1" id="KW-0812">Transmembrane</keyword>